<evidence type="ECO:0000313" key="1">
    <source>
        <dbReference type="EMBL" id="RDY00694.1"/>
    </source>
</evidence>
<sequence length="140" mass="16663">MNFHFNLIFIHKLTTHLNCRLIFSPTSYEIQDLSNLSVIEHAKIHNNLYILEDPINIPSFQRQHYFLIIVENYNRHTQVFLMKTKTETRTSITNFITLISIQFLAKVKMIKTNNDVEFHMLSYYSFLEIIHQTPCGETLQ</sequence>
<accession>A0A371HDB9</accession>
<dbReference type="Gene3D" id="3.30.420.10">
    <property type="entry name" value="Ribonuclease H-like superfamily/Ribonuclease H"/>
    <property type="match status" value="1"/>
</dbReference>
<dbReference type="InterPro" id="IPR036397">
    <property type="entry name" value="RNaseH_sf"/>
</dbReference>
<feature type="non-terminal residue" evidence="1">
    <location>
        <position position="1"/>
    </location>
</feature>
<reference evidence="1" key="1">
    <citation type="submission" date="2018-05" db="EMBL/GenBank/DDBJ databases">
        <title>Draft genome of Mucuna pruriens seed.</title>
        <authorList>
            <person name="Nnadi N.E."/>
            <person name="Vos R."/>
            <person name="Hasami M.H."/>
            <person name="Devisetty U.K."/>
            <person name="Aguiy J.C."/>
        </authorList>
    </citation>
    <scope>NUCLEOTIDE SEQUENCE [LARGE SCALE GENOMIC DNA]</scope>
    <source>
        <strain evidence="1">JCA_2017</strain>
    </source>
</reference>
<evidence type="ECO:0008006" key="3">
    <source>
        <dbReference type="Google" id="ProtNLM"/>
    </source>
</evidence>
<name>A0A371HDB9_MUCPR</name>
<comment type="caution">
    <text evidence="1">The sequence shown here is derived from an EMBL/GenBank/DDBJ whole genome shotgun (WGS) entry which is preliminary data.</text>
</comment>
<dbReference type="SUPFAM" id="SSF53098">
    <property type="entry name" value="Ribonuclease H-like"/>
    <property type="match status" value="1"/>
</dbReference>
<dbReference type="AlphaFoldDB" id="A0A371HDB9"/>
<dbReference type="InterPro" id="IPR012337">
    <property type="entry name" value="RNaseH-like_sf"/>
</dbReference>
<dbReference type="Proteomes" id="UP000257109">
    <property type="component" value="Unassembled WGS sequence"/>
</dbReference>
<protein>
    <recommendedName>
        <fullName evidence="3">Integrase catalytic domain-containing protein</fullName>
    </recommendedName>
</protein>
<evidence type="ECO:0000313" key="2">
    <source>
        <dbReference type="Proteomes" id="UP000257109"/>
    </source>
</evidence>
<keyword evidence="2" id="KW-1185">Reference proteome</keyword>
<organism evidence="1 2">
    <name type="scientific">Mucuna pruriens</name>
    <name type="common">Velvet bean</name>
    <name type="synonym">Dolichos pruriens</name>
    <dbReference type="NCBI Taxonomy" id="157652"/>
    <lineage>
        <taxon>Eukaryota</taxon>
        <taxon>Viridiplantae</taxon>
        <taxon>Streptophyta</taxon>
        <taxon>Embryophyta</taxon>
        <taxon>Tracheophyta</taxon>
        <taxon>Spermatophyta</taxon>
        <taxon>Magnoliopsida</taxon>
        <taxon>eudicotyledons</taxon>
        <taxon>Gunneridae</taxon>
        <taxon>Pentapetalae</taxon>
        <taxon>rosids</taxon>
        <taxon>fabids</taxon>
        <taxon>Fabales</taxon>
        <taxon>Fabaceae</taxon>
        <taxon>Papilionoideae</taxon>
        <taxon>50 kb inversion clade</taxon>
        <taxon>NPAAA clade</taxon>
        <taxon>indigoferoid/millettioid clade</taxon>
        <taxon>Phaseoleae</taxon>
        <taxon>Mucuna</taxon>
    </lineage>
</organism>
<proteinExistence type="predicted"/>
<dbReference type="EMBL" id="QJKJ01002932">
    <property type="protein sequence ID" value="RDY00694.1"/>
    <property type="molecule type" value="Genomic_DNA"/>
</dbReference>
<dbReference type="GO" id="GO:0003676">
    <property type="term" value="F:nucleic acid binding"/>
    <property type="evidence" value="ECO:0007669"/>
    <property type="project" value="InterPro"/>
</dbReference>
<gene>
    <name evidence="1" type="ORF">CR513_16097</name>
</gene>